<accession>A0AAF0IK41</accession>
<sequence length="776" mass="85085">MRPSTHAKYANNRRRRNAHNRSTRKFFSNSFSSPQTQRPAAAPVIESADPLHDAFAPPYPGYRAVFPTASEVIFGHIPREAHIQAFSDGPPPSSADQALGPGLSSSPGLPPDPLDKSLSSCSLNPKVDALLGSHVRGAELDLDAVIRARTSSNNSSGFASSSQQPASPFATLASDKSAENLWKEFTVDLEDNGEPMDHRPPNPRLTRSSSRILGATRTPSRGHPLRNVTTIGADNETSDYAHGSPQYLDTRWQSVQAVTNPNLQLSSTYHPQTAAEQASYQAPIAPRLVTQVAQNIPRMMGPEDISPTKHEEKLRFRERQYHIAANPSVNAYPANASDTTTTLQNQGGSPAYPRTPSDYGRSRPAGREMISDHIHPSRATTFNNASEVSQPASQLVSPNYTGQYVRALHAHAPLHSFQERSIQETPYTMPTTSTSISRTSVSTQMAAMNENLLSSGNETGRTPNSARRIAANAAINPPFVVKPPSEFIHDPFVTQSEPRAPYGNEAFIERAETSALHEFHAQHSAPPMAQPYQSFSVQNYQAYGPSDRMSLEYSQMMEPLIPYSLWDVPIKIDESQTSQSKTAYYPPHAALSPVPWPVTPAPDDSQSESIEKGKAKQPEQSEQLSRKIPSLLPSDRLAGIPDPETNPRVADTLTWFHTDNRGEHHLRQQIGTIARENRERYEREQIERGQTPTGNIRAEASNVILGHVLANLQSYLAGDREQQAGNFADWGPVPEHAIVPNSGGFTSLFEHGPNPANWGLPPPGAPEPRGEHDKEE</sequence>
<organism evidence="2 3">
    <name type="scientific">Emydomyces testavorans</name>
    <dbReference type="NCBI Taxonomy" id="2070801"/>
    <lineage>
        <taxon>Eukaryota</taxon>
        <taxon>Fungi</taxon>
        <taxon>Dikarya</taxon>
        <taxon>Ascomycota</taxon>
        <taxon>Pezizomycotina</taxon>
        <taxon>Eurotiomycetes</taxon>
        <taxon>Eurotiomycetidae</taxon>
        <taxon>Onygenales</taxon>
        <taxon>Nannizziopsiaceae</taxon>
        <taxon>Emydomyces</taxon>
    </lineage>
</organism>
<feature type="region of interest" description="Disordered" evidence="1">
    <location>
        <begin position="152"/>
        <end position="173"/>
    </location>
</feature>
<feature type="region of interest" description="Disordered" evidence="1">
    <location>
        <begin position="83"/>
        <end position="120"/>
    </location>
</feature>
<proteinExistence type="predicted"/>
<feature type="compositionally biased region" description="Polar residues" evidence="1">
    <location>
        <begin position="25"/>
        <end position="38"/>
    </location>
</feature>
<dbReference type="Proteomes" id="UP001219355">
    <property type="component" value="Chromosome 4"/>
</dbReference>
<feature type="compositionally biased region" description="Basic residues" evidence="1">
    <location>
        <begin position="11"/>
        <end position="24"/>
    </location>
</feature>
<protein>
    <submittedName>
        <fullName evidence="2">Uncharacterized protein</fullName>
    </submittedName>
</protein>
<feature type="compositionally biased region" description="Polar residues" evidence="1">
    <location>
        <begin position="336"/>
        <end position="348"/>
    </location>
</feature>
<gene>
    <name evidence="2" type="ORF">PRK78_006037</name>
</gene>
<feature type="region of interest" description="Disordered" evidence="1">
    <location>
        <begin position="190"/>
        <end position="227"/>
    </location>
</feature>
<feature type="compositionally biased region" description="Low complexity" evidence="1">
    <location>
        <begin position="152"/>
        <end position="169"/>
    </location>
</feature>
<feature type="region of interest" description="Disordered" evidence="1">
    <location>
        <begin position="590"/>
        <end position="648"/>
    </location>
</feature>
<evidence type="ECO:0000313" key="2">
    <source>
        <dbReference type="EMBL" id="WEW60550.1"/>
    </source>
</evidence>
<feature type="region of interest" description="Disordered" evidence="1">
    <location>
        <begin position="1"/>
        <end position="41"/>
    </location>
</feature>
<name>A0AAF0IK41_9EURO</name>
<evidence type="ECO:0000313" key="3">
    <source>
        <dbReference type="Proteomes" id="UP001219355"/>
    </source>
</evidence>
<evidence type="ECO:0000256" key="1">
    <source>
        <dbReference type="SAM" id="MobiDB-lite"/>
    </source>
</evidence>
<keyword evidence="3" id="KW-1185">Reference proteome</keyword>
<feature type="region of interest" description="Disordered" evidence="1">
    <location>
        <begin position="326"/>
        <end position="366"/>
    </location>
</feature>
<feature type="compositionally biased region" description="Basic and acidic residues" evidence="1">
    <location>
        <begin position="609"/>
        <end position="619"/>
    </location>
</feature>
<feature type="region of interest" description="Disordered" evidence="1">
    <location>
        <begin position="741"/>
        <end position="776"/>
    </location>
</feature>
<reference evidence="2" key="1">
    <citation type="submission" date="2023-03" db="EMBL/GenBank/DDBJ databases">
        <title>Emydomyces testavorans Genome Sequence.</title>
        <authorList>
            <person name="Hoyer L."/>
        </authorList>
    </citation>
    <scope>NUCLEOTIDE SEQUENCE</scope>
    <source>
        <strain evidence="2">16-2883</strain>
    </source>
</reference>
<dbReference type="AlphaFoldDB" id="A0AAF0IK41"/>
<dbReference type="EMBL" id="CP120630">
    <property type="protein sequence ID" value="WEW60550.1"/>
    <property type="molecule type" value="Genomic_DNA"/>
</dbReference>